<feature type="transmembrane region" description="Helical" evidence="1">
    <location>
        <begin position="12"/>
        <end position="32"/>
    </location>
</feature>
<sequence length="62" mass="6658">MSGIGMATQERIYGSVAIALTVAFLCSIFGVFGSDCQEGMLGTITDGVKLSRTRYIVVEQHQ</sequence>
<name>A0A6J5KZW9_9CAUD</name>
<keyword evidence="1" id="KW-0812">Transmembrane</keyword>
<evidence type="ECO:0000256" key="1">
    <source>
        <dbReference type="SAM" id="Phobius"/>
    </source>
</evidence>
<keyword evidence="1" id="KW-0472">Membrane</keyword>
<accession>A0A6J5KZW9</accession>
<organism evidence="2">
    <name type="scientific">uncultured Caudovirales phage</name>
    <dbReference type="NCBI Taxonomy" id="2100421"/>
    <lineage>
        <taxon>Viruses</taxon>
        <taxon>Duplodnaviria</taxon>
        <taxon>Heunggongvirae</taxon>
        <taxon>Uroviricota</taxon>
        <taxon>Caudoviricetes</taxon>
        <taxon>Peduoviridae</taxon>
        <taxon>Maltschvirus</taxon>
        <taxon>Maltschvirus maltsch</taxon>
    </lineage>
</organism>
<proteinExistence type="predicted"/>
<evidence type="ECO:0000313" key="2">
    <source>
        <dbReference type="EMBL" id="CAB4126882.1"/>
    </source>
</evidence>
<keyword evidence="1" id="KW-1133">Transmembrane helix</keyword>
<dbReference type="EMBL" id="LR796209">
    <property type="protein sequence ID" value="CAB4126882.1"/>
    <property type="molecule type" value="Genomic_DNA"/>
</dbReference>
<protein>
    <submittedName>
        <fullName evidence="2">Uncharacterized protein</fullName>
    </submittedName>
</protein>
<reference evidence="2" key="1">
    <citation type="submission" date="2020-04" db="EMBL/GenBank/DDBJ databases">
        <authorList>
            <person name="Chiriac C."/>
            <person name="Salcher M."/>
            <person name="Ghai R."/>
            <person name="Kavagutti S V."/>
        </authorList>
    </citation>
    <scope>NUCLEOTIDE SEQUENCE</scope>
</reference>
<gene>
    <name evidence="2" type="ORF">UFOVP75_41</name>
</gene>